<dbReference type="EMBL" id="CP040819">
    <property type="protein sequence ID" value="QDL93983.1"/>
    <property type="molecule type" value="Genomic_DNA"/>
</dbReference>
<evidence type="ECO:0000259" key="2">
    <source>
        <dbReference type="Pfam" id="PF01970"/>
    </source>
</evidence>
<keyword evidence="4" id="KW-1185">Reference proteome</keyword>
<keyword evidence="1" id="KW-1133">Transmembrane helix</keyword>
<gene>
    <name evidence="3" type="ORF">FDP22_19100</name>
</gene>
<feature type="transmembrane region" description="Helical" evidence="1">
    <location>
        <begin position="467"/>
        <end position="488"/>
    </location>
</feature>
<feature type="transmembrane region" description="Helical" evidence="1">
    <location>
        <begin position="430"/>
        <end position="446"/>
    </location>
</feature>
<name>A0A5B8G4S7_9RHOB</name>
<feature type="transmembrane region" description="Helical" evidence="1">
    <location>
        <begin position="50"/>
        <end position="71"/>
    </location>
</feature>
<sequence>MDVISQALALALDPFVLLVVVISAAFGMFVGAMPGLTATMAVALLVPVTFFMDPVPALAAIVTASSMAIFAGDIPGALLRMPGTPASAAYVGETYLMGQRGQVNLALGTTLVASALGGLVGVAALILAAPMLAEVALKFTSFEYFWLASLGLSCAVFISSTNPLKGFLSLLVGLALCTIGIDPTAGVPRFTFGNVDLMGGISFIPAMIGLFAISEILRGVMRLRSKTPPPLAQTGGIFTSVLPLLGRHKFNVLRGSVLGTCIGALPGAGADIAAWIAYAVSKRFSKTPEKFGTGHVEGVVDATSANNSAVAGSWIPALVFGIPGDSLTAVVIGVLYMKGMNPGPMVFLNNPQLIYAVFIIFIIANLVMLPLGWAAIRLARPILRVPKRMLLPVILVFCIVGAFAMTNSVFGVILMLALGLLGWIFEENDFPVAPIILGLVLGPMFEQTFLTSMIKSDGSFLAFFERPIAGVLGVATLLVWGVVLFRGIQRLLSGTPAQPDGPVTPANQGADHR</sequence>
<feature type="transmembrane region" description="Helical" evidence="1">
    <location>
        <begin position="391"/>
        <end position="424"/>
    </location>
</feature>
<dbReference type="Pfam" id="PF01970">
    <property type="entry name" value="TctA"/>
    <property type="match status" value="1"/>
</dbReference>
<accession>A0A5B8G4S7</accession>
<evidence type="ECO:0000256" key="1">
    <source>
        <dbReference type="SAM" id="Phobius"/>
    </source>
</evidence>
<feature type="transmembrane region" description="Helical" evidence="1">
    <location>
        <begin position="167"/>
        <end position="185"/>
    </location>
</feature>
<feature type="transmembrane region" description="Helical" evidence="1">
    <location>
        <begin position="314"/>
        <end position="337"/>
    </location>
</feature>
<reference evidence="3 4" key="1">
    <citation type="submission" date="2019-06" db="EMBL/GenBank/DDBJ databases">
        <title>Genome sequence of Rhodobacteraceae bacterium D4M1.</title>
        <authorList>
            <person name="Cao J."/>
        </authorList>
    </citation>
    <scope>NUCLEOTIDE SEQUENCE [LARGE SCALE GENOMIC DNA]</scope>
    <source>
        <strain evidence="3 4">D4M1</strain>
        <plasmid evidence="4">pd4m1a</plasmid>
    </source>
</reference>
<keyword evidence="1" id="KW-0812">Transmembrane</keyword>
<organism evidence="3 4">
    <name type="scientific">Paroceanicella profunda</name>
    <dbReference type="NCBI Taxonomy" id="2579971"/>
    <lineage>
        <taxon>Bacteria</taxon>
        <taxon>Pseudomonadati</taxon>
        <taxon>Pseudomonadota</taxon>
        <taxon>Alphaproteobacteria</taxon>
        <taxon>Rhodobacterales</taxon>
        <taxon>Paracoccaceae</taxon>
        <taxon>Paroceanicella</taxon>
    </lineage>
</organism>
<protein>
    <submittedName>
        <fullName evidence="3">Tripartite tricarboxylate transporter permease</fullName>
    </submittedName>
</protein>
<dbReference type="PANTHER" id="PTHR35342:SF5">
    <property type="entry name" value="TRICARBOXYLIC TRANSPORT PROTEIN"/>
    <property type="match status" value="1"/>
</dbReference>
<geneLocation type="plasmid" evidence="4">
    <name>pd4m1a</name>
</geneLocation>
<feature type="transmembrane region" description="Helical" evidence="1">
    <location>
        <begin position="105"/>
        <end position="132"/>
    </location>
</feature>
<keyword evidence="3" id="KW-0614">Plasmid</keyword>
<proteinExistence type="predicted"/>
<feature type="domain" description="DUF112" evidence="2">
    <location>
        <begin position="17"/>
        <end position="437"/>
    </location>
</feature>
<keyword evidence="1" id="KW-0472">Membrane</keyword>
<dbReference type="Proteomes" id="UP000305888">
    <property type="component" value="Plasmid pD4M1A"/>
</dbReference>
<dbReference type="OrthoDB" id="9791872at2"/>
<dbReference type="PANTHER" id="PTHR35342">
    <property type="entry name" value="TRICARBOXYLIC TRANSPORT PROTEIN"/>
    <property type="match status" value="1"/>
</dbReference>
<feature type="transmembrane region" description="Helical" evidence="1">
    <location>
        <begin position="353"/>
        <end position="379"/>
    </location>
</feature>
<feature type="transmembrane region" description="Helical" evidence="1">
    <location>
        <begin position="7"/>
        <end position="30"/>
    </location>
</feature>
<evidence type="ECO:0000313" key="3">
    <source>
        <dbReference type="EMBL" id="QDL93983.1"/>
    </source>
</evidence>
<feature type="transmembrane region" description="Helical" evidence="1">
    <location>
        <begin position="197"/>
        <end position="217"/>
    </location>
</feature>
<dbReference type="RefSeq" id="WP_138573619.1">
    <property type="nucleotide sequence ID" value="NZ_CP040819.1"/>
</dbReference>
<dbReference type="KEGG" id="ppru:FDP22_19100"/>
<dbReference type="AlphaFoldDB" id="A0A5B8G4S7"/>
<feature type="transmembrane region" description="Helical" evidence="1">
    <location>
        <begin position="144"/>
        <end position="160"/>
    </location>
</feature>
<dbReference type="InterPro" id="IPR002823">
    <property type="entry name" value="DUF112_TM"/>
</dbReference>
<evidence type="ECO:0000313" key="4">
    <source>
        <dbReference type="Proteomes" id="UP000305888"/>
    </source>
</evidence>